<dbReference type="EMBL" id="KZ679128">
    <property type="protein sequence ID" value="PTB79295.1"/>
    <property type="molecule type" value="Genomic_DNA"/>
</dbReference>
<protein>
    <recommendedName>
        <fullName evidence="4">DRBM domain-containing protein</fullName>
    </recommendedName>
</protein>
<proteinExistence type="predicted"/>
<gene>
    <name evidence="2" type="ORF">M440DRAFT_2072</name>
</gene>
<sequence>MSAQSLPIPWDRLKQWIADQEAAEQQGHNPRPMTKPQLAALSHIVNFVEGSEPDVSDQDYVSLLMQYIQAKRLPVAPAFTDQGLEVPLDGNFVMRWRTTCHLQDAGQTRSFPCEGHGLTAGEQPPLFGAKKASKRYAAKHALAYLQSERSPAVPLPSTSKSTSGGVPLHPAAPPAAKEQSMSGSSVSIVPPALTVPPGDAGGAPLIAPLPSRVDMVAEMVEPVADAQLDPVMPDNAEFYSGKMPSLLEQVASEAKRLNFGCPKYEIEEDPVNKGCFAGRAVFQNSGRMPSDIGHAAGAISRNAAKELIAGQLLDFFKFESDRRDAIVGTFGKAS</sequence>
<dbReference type="OrthoDB" id="5222339at2759"/>
<name>A0A2T4CCL8_TRILO</name>
<evidence type="ECO:0000256" key="1">
    <source>
        <dbReference type="SAM" id="MobiDB-lite"/>
    </source>
</evidence>
<dbReference type="AlphaFoldDB" id="A0A2T4CCL8"/>
<evidence type="ECO:0000313" key="2">
    <source>
        <dbReference type="EMBL" id="PTB79295.1"/>
    </source>
</evidence>
<reference evidence="2 3" key="1">
    <citation type="submission" date="2016-07" db="EMBL/GenBank/DDBJ databases">
        <title>Multiple horizontal gene transfer events from other fungi enriched the ability of initially mycotrophic Trichoderma (Ascomycota) to feed on dead plant biomass.</title>
        <authorList>
            <consortium name="DOE Joint Genome Institute"/>
            <person name="Aerts A."/>
            <person name="Atanasova L."/>
            <person name="Chenthamara K."/>
            <person name="Zhang J."/>
            <person name="Grujic M."/>
            <person name="Henrissat B."/>
            <person name="Kuo A."/>
            <person name="Salamov A."/>
            <person name="Lipzen A."/>
            <person name="Labutti K."/>
            <person name="Barry K."/>
            <person name="Miao Y."/>
            <person name="Rahimi M.J."/>
            <person name="Shen Q."/>
            <person name="Grigoriev I.V."/>
            <person name="Kubicek C.P."/>
            <person name="Druzhinina I.S."/>
        </authorList>
    </citation>
    <scope>NUCLEOTIDE SEQUENCE [LARGE SCALE GENOMIC DNA]</scope>
    <source>
        <strain evidence="2 3">ATCC 18648</strain>
    </source>
</reference>
<dbReference type="STRING" id="983965.A0A2T4CCL8"/>
<keyword evidence="3" id="KW-1185">Reference proteome</keyword>
<accession>A0A2T4CCL8</accession>
<evidence type="ECO:0008006" key="4">
    <source>
        <dbReference type="Google" id="ProtNLM"/>
    </source>
</evidence>
<dbReference type="Proteomes" id="UP000240760">
    <property type="component" value="Unassembled WGS sequence"/>
</dbReference>
<evidence type="ECO:0000313" key="3">
    <source>
        <dbReference type="Proteomes" id="UP000240760"/>
    </source>
</evidence>
<feature type="region of interest" description="Disordered" evidence="1">
    <location>
        <begin position="148"/>
        <end position="186"/>
    </location>
</feature>
<organism evidence="2 3">
    <name type="scientific">Trichoderma longibrachiatum ATCC 18648</name>
    <dbReference type="NCBI Taxonomy" id="983965"/>
    <lineage>
        <taxon>Eukaryota</taxon>
        <taxon>Fungi</taxon>
        <taxon>Dikarya</taxon>
        <taxon>Ascomycota</taxon>
        <taxon>Pezizomycotina</taxon>
        <taxon>Sordariomycetes</taxon>
        <taxon>Hypocreomycetidae</taxon>
        <taxon>Hypocreales</taxon>
        <taxon>Hypocreaceae</taxon>
        <taxon>Trichoderma</taxon>
    </lineage>
</organism>